<feature type="region of interest" description="Disordered" evidence="1">
    <location>
        <begin position="118"/>
        <end position="148"/>
    </location>
</feature>
<dbReference type="EnsemblMetazoa" id="ACOM029117-RA">
    <property type="protein sequence ID" value="ACOM029117-PA.1"/>
    <property type="gene ID" value="ACOM029117"/>
</dbReference>
<name>A0A8W7PCJ4_ANOCL</name>
<organism evidence="2">
    <name type="scientific">Anopheles coluzzii</name>
    <name type="common">African malaria mosquito</name>
    <dbReference type="NCBI Taxonomy" id="1518534"/>
    <lineage>
        <taxon>Eukaryota</taxon>
        <taxon>Metazoa</taxon>
        <taxon>Ecdysozoa</taxon>
        <taxon>Arthropoda</taxon>
        <taxon>Hexapoda</taxon>
        <taxon>Insecta</taxon>
        <taxon>Pterygota</taxon>
        <taxon>Neoptera</taxon>
        <taxon>Endopterygota</taxon>
        <taxon>Diptera</taxon>
        <taxon>Nematocera</taxon>
        <taxon>Culicoidea</taxon>
        <taxon>Culicidae</taxon>
        <taxon>Anophelinae</taxon>
        <taxon>Anopheles</taxon>
    </lineage>
</organism>
<evidence type="ECO:0000313" key="2">
    <source>
        <dbReference type="EnsemblMetazoa" id="ACOM029117-PA.1"/>
    </source>
</evidence>
<dbReference type="Proteomes" id="UP000075882">
    <property type="component" value="Unassembled WGS sequence"/>
</dbReference>
<dbReference type="AlphaFoldDB" id="A0A8W7PCJ4"/>
<reference evidence="2" key="1">
    <citation type="submission" date="2022-08" db="UniProtKB">
        <authorList>
            <consortium name="EnsemblMetazoa"/>
        </authorList>
    </citation>
    <scope>IDENTIFICATION</scope>
</reference>
<sequence>MPQRRAADGKGEETVVPLVGPFGGRGQLPAHRTAGPRVHHLPVVDAHQLEPRHVIAVDGEGLLDAAEQRLDAGPHPPYLGGVARLDVVDQGQHHTLQDAHGRVDVDRRIVRAQHEVVAQQRQPVVSRHPGTVPDAPQPQVGKEPGARKPIPLGQERFAIFVVKVLAASVRLDAAARVEQHVETDRVVPDVPRWARLLMHDQLLQCPERLYRFGDAPVGEQQLAQYRYDVPFGRLLLQLVVNVQHHLAELDREYLLRAEIKALLATKQRRIEANHRIQIVGIDSVNVFSHNLQRTFLHPRDTFGVANVVRFGVEKVSLQNYRNFGNKPPPLPVWKKLANDFTSTVLPLRWRNACFRPQMAASAARSQSRSFTNSLCIPLKQLAIWDTIKL</sequence>
<accession>A0A8W7PCJ4</accession>
<feature type="region of interest" description="Disordered" evidence="1">
    <location>
        <begin position="1"/>
        <end position="20"/>
    </location>
</feature>
<feature type="compositionally biased region" description="Basic and acidic residues" evidence="1">
    <location>
        <begin position="1"/>
        <end position="13"/>
    </location>
</feature>
<evidence type="ECO:0000256" key="1">
    <source>
        <dbReference type="SAM" id="MobiDB-lite"/>
    </source>
</evidence>
<proteinExistence type="predicted"/>
<protein>
    <submittedName>
        <fullName evidence="2">Uncharacterized protein</fullName>
    </submittedName>
</protein>